<comment type="caution">
    <text evidence="2">The sequence shown here is derived from an EMBL/GenBank/DDBJ whole genome shotgun (WGS) entry which is preliminary data.</text>
</comment>
<dbReference type="RefSeq" id="WP_268255390.1">
    <property type="nucleotide sequence ID" value="NZ_BAAAEM010000003.1"/>
</dbReference>
<evidence type="ECO:0000313" key="2">
    <source>
        <dbReference type="EMBL" id="GAA0479916.1"/>
    </source>
</evidence>
<dbReference type="EMBL" id="BAAAEM010000003">
    <property type="protein sequence ID" value="GAA0479916.1"/>
    <property type="molecule type" value="Genomic_DNA"/>
</dbReference>
<protein>
    <recommendedName>
        <fullName evidence="4">Heme exporter protein D</fullName>
    </recommendedName>
</protein>
<organism evidence="2 3">
    <name type="scientific">Parasphingorhabdus litoris</name>
    <dbReference type="NCBI Taxonomy" id="394733"/>
    <lineage>
        <taxon>Bacteria</taxon>
        <taxon>Pseudomonadati</taxon>
        <taxon>Pseudomonadota</taxon>
        <taxon>Alphaproteobacteria</taxon>
        <taxon>Sphingomonadales</taxon>
        <taxon>Sphingomonadaceae</taxon>
        <taxon>Parasphingorhabdus</taxon>
    </lineage>
</organism>
<feature type="transmembrane region" description="Helical" evidence="1">
    <location>
        <begin position="6"/>
        <end position="29"/>
    </location>
</feature>
<evidence type="ECO:0000313" key="3">
    <source>
        <dbReference type="Proteomes" id="UP001500713"/>
    </source>
</evidence>
<proteinExistence type="predicted"/>
<keyword evidence="3" id="KW-1185">Reference proteome</keyword>
<gene>
    <name evidence="2" type="ORF">GCM10009096_22350</name>
</gene>
<sequence length="44" mass="4806">MNHWPFVIASYAIVLLGTAAVIAGSYVAMRKSEAKADQLKKARK</sequence>
<evidence type="ECO:0008006" key="4">
    <source>
        <dbReference type="Google" id="ProtNLM"/>
    </source>
</evidence>
<name>A0ABN1AM83_9SPHN</name>
<evidence type="ECO:0000256" key="1">
    <source>
        <dbReference type="SAM" id="Phobius"/>
    </source>
</evidence>
<dbReference type="Proteomes" id="UP001500713">
    <property type="component" value="Unassembled WGS sequence"/>
</dbReference>
<accession>A0ABN1AM83</accession>
<reference evidence="2 3" key="1">
    <citation type="journal article" date="2019" name="Int. J. Syst. Evol. Microbiol.">
        <title>The Global Catalogue of Microorganisms (GCM) 10K type strain sequencing project: providing services to taxonomists for standard genome sequencing and annotation.</title>
        <authorList>
            <consortium name="The Broad Institute Genomics Platform"/>
            <consortium name="The Broad Institute Genome Sequencing Center for Infectious Disease"/>
            <person name="Wu L."/>
            <person name="Ma J."/>
        </authorList>
    </citation>
    <scope>NUCLEOTIDE SEQUENCE [LARGE SCALE GENOMIC DNA]</scope>
    <source>
        <strain evidence="2 3">JCM 14162</strain>
    </source>
</reference>
<keyword evidence="1" id="KW-1133">Transmembrane helix</keyword>
<keyword evidence="1" id="KW-0812">Transmembrane</keyword>
<keyword evidence="1" id="KW-0472">Membrane</keyword>